<dbReference type="AlphaFoldDB" id="A0A7D9J8U5"/>
<dbReference type="Proteomes" id="UP001152795">
    <property type="component" value="Unassembled WGS sequence"/>
</dbReference>
<accession>A0A7D9J8U5</accession>
<feature type="domain" description="Reverse transcriptase" evidence="1">
    <location>
        <begin position="237"/>
        <end position="345"/>
    </location>
</feature>
<dbReference type="InterPro" id="IPR000477">
    <property type="entry name" value="RT_dom"/>
</dbReference>
<gene>
    <name evidence="2" type="ORF">PACLA_8A075547</name>
</gene>
<evidence type="ECO:0000313" key="2">
    <source>
        <dbReference type="EMBL" id="CAB4024493.1"/>
    </source>
</evidence>
<dbReference type="SUPFAM" id="SSF56219">
    <property type="entry name" value="DNase I-like"/>
    <property type="match status" value="1"/>
</dbReference>
<dbReference type="InterPro" id="IPR036691">
    <property type="entry name" value="Endo/exonu/phosph_ase_sf"/>
</dbReference>
<dbReference type="PANTHER" id="PTHR47510:SF3">
    <property type="entry name" value="ENDO_EXONUCLEASE_PHOSPHATASE DOMAIN-CONTAINING PROTEIN"/>
    <property type="match status" value="1"/>
</dbReference>
<dbReference type="PANTHER" id="PTHR47510">
    <property type="entry name" value="REVERSE TRANSCRIPTASE DOMAIN-CONTAINING PROTEIN"/>
    <property type="match status" value="1"/>
</dbReference>
<keyword evidence="3" id="KW-1185">Reference proteome</keyword>
<organism evidence="2 3">
    <name type="scientific">Paramuricea clavata</name>
    <name type="common">Red gorgonian</name>
    <name type="synonym">Violescent sea-whip</name>
    <dbReference type="NCBI Taxonomy" id="317549"/>
    <lineage>
        <taxon>Eukaryota</taxon>
        <taxon>Metazoa</taxon>
        <taxon>Cnidaria</taxon>
        <taxon>Anthozoa</taxon>
        <taxon>Octocorallia</taxon>
        <taxon>Malacalcyonacea</taxon>
        <taxon>Plexauridae</taxon>
        <taxon>Paramuricea</taxon>
    </lineage>
</organism>
<dbReference type="Pfam" id="PF00078">
    <property type="entry name" value="RVT_1"/>
    <property type="match status" value="1"/>
</dbReference>
<sequence>MKYSGTFLLKFKSYQCLNNDIWQRIGYLGIRKKYRGERSGKNKHRIAVRITSRNTRLLDHGNRRFHNPSNCVIPKLLNCDKTYDLPNFLVLNARSIAGKVDELRWVDDQYEFQVICITETWLCEEIPNEIIGLSDYDIIRCDRTGKKGDGVAVYVHRNLPYRIRRDLSSISVDSVISRLRIIKHSKAALKILKEAADLIGPILCDIIHHSFCSKEFPANWKIYDICPIPKIIPLPSVEDLRPIALTSILSKIQESFAVEWMTQDVLPNVTPSQYGGLAGSSTTLALLNLLHNWYQALDQPHTRIRVLFLDFAKAFDLINHNKLLHDMQRMGVREALIPWIASYLKGREESK</sequence>
<comment type="caution">
    <text evidence="2">The sequence shown here is derived from an EMBL/GenBank/DDBJ whole genome shotgun (WGS) entry which is preliminary data.</text>
</comment>
<evidence type="ECO:0000259" key="1">
    <source>
        <dbReference type="Pfam" id="PF00078"/>
    </source>
</evidence>
<protein>
    <recommendedName>
        <fullName evidence="1">Reverse transcriptase domain-containing protein</fullName>
    </recommendedName>
</protein>
<reference evidence="2" key="1">
    <citation type="submission" date="2020-04" db="EMBL/GenBank/DDBJ databases">
        <authorList>
            <person name="Alioto T."/>
            <person name="Alioto T."/>
            <person name="Gomez Garrido J."/>
        </authorList>
    </citation>
    <scope>NUCLEOTIDE SEQUENCE</scope>
    <source>
        <strain evidence="2">A484AB</strain>
    </source>
</reference>
<dbReference type="EMBL" id="CACRXK020013065">
    <property type="protein sequence ID" value="CAB4024493.1"/>
    <property type="molecule type" value="Genomic_DNA"/>
</dbReference>
<proteinExistence type="predicted"/>
<dbReference type="OrthoDB" id="426210at2759"/>
<name>A0A7D9J8U5_PARCT</name>
<evidence type="ECO:0000313" key="3">
    <source>
        <dbReference type="Proteomes" id="UP001152795"/>
    </source>
</evidence>
<dbReference type="Gene3D" id="3.60.10.10">
    <property type="entry name" value="Endonuclease/exonuclease/phosphatase"/>
    <property type="match status" value="1"/>
</dbReference>